<evidence type="ECO:0000313" key="6">
    <source>
        <dbReference type="Proteomes" id="UP000007881"/>
    </source>
</evidence>
<dbReference type="OrthoDB" id="260976at2"/>
<evidence type="ECO:0000256" key="1">
    <source>
        <dbReference type="SAM" id="Coils"/>
    </source>
</evidence>
<keyword evidence="1" id="KW-0175">Coiled coil</keyword>
<feature type="domain" description="C4-type zinc ribbon" evidence="3">
    <location>
        <begin position="204"/>
        <end position="237"/>
    </location>
</feature>
<dbReference type="Proteomes" id="UP000007881">
    <property type="component" value="Chromosome"/>
</dbReference>
<dbReference type="Gene3D" id="1.10.287.1490">
    <property type="match status" value="1"/>
</dbReference>
<feature type="domain" description="CT398-like coiled coil hairpin" evidence="4">
    <location>
        <begin position="16"/>
        <end position="184"/>
    </location>
</feature>
<keyword evidence="6" id="KW-1185">Reference proteome</keyword>
<feature type="compositionally biased region" description="Basic and acidic residues" evidence="2">
    <location>
        <begin position="43"/>
        <end position="54"/>
    </location>
</feature>
<dbReference type="HOGENOM" id="CLU_073076_2_2_0"/>
<evidence type="ECO:0000313" key="5">
    <source>
        <dbReference type="EMBL" id="BAM02760.1"/>
    </source>
</evidence>
<feature type="region of interest" description="Disordered" evidence="2">
    <location>
        <begin position="43"/>
        <end position="71"/>
    </location>
</feature>
<protein>
    <submittedName>
        <fullName evidence="5">Uncharacterized protein</fullName>
    </submittedName>
</protein>
<dbReference type="eggNOG" id="COG1579">
    <property type="taxonomic scope" value="Bacteria"/>
</dbReference>
<dbReference type="STRING" id="1142394.PSMK_06010"/>
<evidence type="ECO:0000259" key="3">
    <source>
        <dbReference type="Pfam" id="PF02591"/>
    </source>
</evidence>
<gene>
    <name evidence="5" type="ordered locus">PSMK_06010</name>
</gene>
<dbReference type="EMBL" id="AP012338">
    <property type="protein sequence ID" value="BAM02760.1"/>
    <property type="molecule type" value="Genomic_DNA"/>
</dbReference>
<dbReference type="InterPro" id="IPR056003">
    <property type="entry name" value="CT398_CC_hairpin"/>
</dbReference>
<dbReference type="RefSeq" id="WP_014435980.1">
    <property type="nucleotide sequence ID" value="NC_017080.1"/>
</dbReference>
<reference evidence="5 6" key="1">
    <citation type="submission" date="2012-02" db="EMBL/GenBank/DDBJ databases">
        <title>Complete genome sequence of Phycisphaera mikurensis NBRC 102666.</title>
        <authorList>
            <person name="Ankai A."/>
            <person name="Hosoyama A."/>
            <person name="Terui Y."/>
            <person name="Sekine M."/>
            <person name="Fukai R."/>
            <person name="Kato Y."/>
            <person name="Nakamura S."/>
            <person name="Yamada-Narita S."/>
            <person name="Kawakoshi A."/>
            <person name="Fukunaga Y."/>
            <person name="Yamazaki S."/>
            <person name="Fujita N."/>
        </authorList>
    </citation>
    <scope>NUCLEOTIDE SEQUENCE [LARGE SCALE GENOMIC DNA]</scope>
    <source>
        <strain evidence="6">NBRC 102666 / KCTC 22515 / FYK2301M01</strain>
    </source>
</reference>
<evidence type="ECO:0000256" key="2">
    <source>
        <dbReference type="SAM" id="MobiDB-lite"/>
    </source>
</evidence>
<dbReference type="Pfam" id="PF24481">
    <property type="entry name" value="CT398_CC"/>
    <property type="match status" value="1"/>
</dbReference>
<dbReference type="InterPro" id="IPR003743">
    <property type="entry name" value="Zf-RING_7"/>
</dbReference>
<accession>I0IBX2</accession>
<sequence length="250" mass="28159">MTLQDQLSTLFEKDSNVRSLRRRLDAATRRRDLQQERLAQLEEQHRERTEELKKAKAHASTLEGEASDSEARVKKLREQLQNTSDPKAFSALSVEVNNLKIQQGKLESLALDQMGRIESLTNEAGKTQERVAEQKQLVSEAETEIAEATAEVGDRLGDVEADRDRAAAEVPEEIRRTYDRLQEDTEGEAVCGIEEQDRKRMEYTCGGCYMSLPVQAVNATLSRPDELTHCPSCGRILVADTQMKEELAGR</sequence>
<organism evidence="5 6">
    <name type="scientific">Phycisphaera mikurensis (strain NBRC 102666 / KCTC 22515 / FYK2301M01)</name>
    <dbReference type="NCBI Taxonomy" id="1142394"/>
    <lineage>
        <taxon>Bacteria</taxon>
        <taxon>Pseudomonadati</taxon>
        <taxon>Planctomycetota</taxon>
        <taxon>Phycisphaerae</taxon>
        <taxon>Phycisphaerales</taxon>
        <taxon>Phycisphaeraceae</taxon>
        <taxon>Phycisphaera</taxon>
    </lineage>
</organism>
<dbReference type="Pfam" id="PF02591">
    <property type="entry name" value="Zn_ribbon_9"/>
    <property type="match status" value="1"/>
</dbReference>
<evidence type="ECO:0000259" key="4">
    <source>
        <dbReference type="Pfam" id="PF24481"/>
    </source>
</evidence>
<proteinExistence type="predicted"/>
<feature type="coiled-coil region" evidence="1">
    <location>
        <begin position="117"/>
        <end position="151"/>
    </location>
</feature>
<name>I0IBX2_PHYMF</name>
<dbReference type="AlphaFoldDB" id="I0IBX2"/>
<dbReference type="KEGG" id="phm:PSMK_06010"/>